<accession>A0AAD6TT01</accession>
<dbReference type="Pfam" id="PF09994">
    <property type="entry name" value="T6SS_Tle1-like_cat"/>
    <property type="match status" value="1"/>
</dbReference>
<dbReference type="Proteomes" id="UP001222325">
    <property type="component" value="Unassembled WGS sequence"/>
</dbReference>
<dbReference type="EMBL" id="JARJCN010000065">
    <property type="protein sequence ID" value="KAJ7078614.1"/>
    <property type="molecule type" value="Genomic_DNA"/>
</dbReference>
<organism evidence="3 4">
    <name type="scientific">Mycena belliarum</name>
    <dbReference type="NCBI Taxonomy" id="1033014"/>
    <lineage>
        <taxon>Eukaryota</taxon>
        <taxon>Fungi</taxon>
        <taxon>Dikarya</taxon>
        <taxon>Basidiomycota</taxon>
        <taxon>Agaricomycotina</taxon>
        <taxon>Agaricomycetes</taxon>
        <taxon>Agaricomycetidae</taxon>
        <taxon>Agaricales</taxon>
        <taxon>Marasmiineae</taxon>
        <taxon>Mycenaceae</taxon>
        <taxon>Mycena</taxon>
    </lineage>
</organism>
<keyword evidence="4" id="KW-1185">Reference proteome</keyword>
<reference evidence="3" key="1">
    <citation type="submission" date="2023-03" db="EMBL/GenBank/DDBJ databases">
        <title>Massive genome expansion in bonnet fungi (Mycena s.s.) driven by repeated elements and novel gene families across ecological guilds.</title>
        <authorList>
            <consortium name="Lawrence Berkeley National Laboratory"/>
            <person name="Harder C.B."/>
            <person name="Miyauchi S."/>
            <person name="Viragh M."/>
            <person name="Kuo A."/>
            <person name="Thoen E."/>
            <person name="Andreopoulos B."/>
            <person name="Lu D."/>
            <person name="Skrede I."/>
            <person name="Drula E."/>
            <person name="Henrissat B."/>
            <person name="Morin E."/>
            <person name="Kohler A."/>
            <person name="Barry K."/>
            <person name="LaButti K."/>
            <person name="Morin E."/>
            <person name="Salamov A."/>
            <person name="Lipzen A."/>
            <person name="Mereny Z."/>
            <person name="Hegedus B."/>
            <person name="Baldrian P."/>
            <person name="Stursova M."/>
            <person name="Weitz H."/>
            <person name="Taylor A."/>
            <person name="Grigoriev I.V."/>
            <person name="Nagy L.G."/>
            <person name="Martin F."/>
            <person name="Kauserud H."/>
        </authorList>
    </citation>
    <scope>NUCLEOTIDE SEQUENCE</scope>
    <source>
        <strain evidence="3">CBHHK173m</strain>
    </source>
</reference>
<gene>
    <name evidence="3" type="ORF">B0H15DRAFT_535876</name>
</gene>
<protein>
    <recommendedName>
        <fullName evidence="2">T6SS Phospholipase effector Tle1-like catalytic domain-containing protein</fullName>
    </recommendedName>
</protein>
<dbReference type="PANTHER" id="PTHR33840">
    <property type="match status" value="1"/>
</dbReference>
<sequence length="166" mass="18006">MKSTDVLEVWFSGCHTDVGGGEMANDAAHSLSNITLRWMVREIMDSTCGVLFDPQALARAGLGATSDLSTGDTERSADKADSAEPIHDHLAGVSAWGPLEILPLTWSVQDTTGAWHTKFGLHLGRGRIVIDSKPNFHITVKERMGNTALKYKPKAQWTAGAEVYVE</sequence>
<feature type="region of interest" description="Disordered" evidence="1">
    <location>
        <begin position="65"/>
        <end position="84"/>
    </location>
</feature>
<proteinExistence type="predicted"/>
<comment type="caution">
    <text evidence="3">The sequence shown here is derived from an EMBL/GenBank/DDBJ whole genome shotgun (WGS) entry which is preliminary data.</text>
</comment>
<evidence type="ECO:0000313" key="4">
    <source>
        <dbReference type="Proteomes" id="UP001222325"/>
    </source>
</evidence>
<dbReference type="InterPro" id="IPR018712">
    <property type="entry name" value="Tle1-like_cat"/>
</dbReference>
<name>A0AAD6TT01_9AGAR</name>
<feature type="compositionally biased region" description="Basic and acidic residues" evidence="1">
    <location>
        <begin position="72"/>
        <end position="84"/>
    </location>
</feature>
<evidence type="ECO:0000259" key="2">
    <source>
        <dbReference type="Pfam" id="PF09994"/>
    </source>
</evidence>
<dbReference type="AlphaFoldDB" id="A0AAD6TT01"/>
<evidence type="ECO:0000313" key="3">
    <source>
        <dbReference type="EMBL" id="KAJ7078614.1"/>
    </source>
</evidence>
<evidence type="ECO:0000256" key="1">
    <source>
        <dbReference type="SAM" id="MobiDB-lite"/>
    </source>
</evidence>
<dbReference type="PANTHER" id="PTHR33840:SF2">
    <property type="entry name" value="TLE1 PHOSPHOLIPASE DOMAIN-CONTAINING PROTEIN"/>
    <property type="match status" value="1"/>
</dbReference>
<feature type="domain" description="T6SS Phospholipase effector Tle1-like catalytic" evidence="2">
    <location>
        <begin position="2"/>
        <end position="42"/>
    </location>
</feature>